<evidence type="ECO:0000313" key="11">
    <source>
        <dbReference type="Proteomes" id="UP000574133"/>
    </source>
</evidence>
<keyword evidence="5 8" id="KW-0812">Transmembrane</keyword>
<feature type="transmembrane region" description="Helical" evidence="9">
    <location>
        <begin position="12"/>
        <end position="34"/>
    </location>
</feature>
<organism evidence="10 11">
    <name type="scientific">Cohnella lubricantis</name>
    <dbReference type="NCBI Taxonomy" id="2163172"/>
    <lineage>
        <taxon>Bacteria</taxon>
        <taxon>Bacillati</taxon>
        <taxon>Bacillota</taxon>
        <taxon>Bacilli</taxon>
        <taxon>Bacillales</taxon>
        <taxon>Paenibacillaceae</taxon>
        <taxon>Cohnella</taxon>
    </lineage>
</organism>
<dbReference type="EMBL" id="JACJVN010000065">
    <property type="protein sequence ID" value="MBB6679032.1"/>
    <property type="molecule type" value="Genomic_DNA"/>
</dbReference>
<accession>A0A841TDC3</accession>
<feature type="transmembrane region" description="Helical" evidence="9">
    <location>
        <begin position="46"/>
        <end position="67"/>
    </location>
</feature>
<feature type="transmembrane region" description="Helical" evidence="9">
    <location>
        <begin position="134"/>
        <end position="151"/>
    </location>
</feature>
<dbReference type="InterPro" id="IPR006043">
    <property type="entry name" value="NCS2"/>
</dbReference>
<evidence type="ECO:0000256" key="9">
    <source>
        <dbReference type="SAM" id="Phobius"/>
    </source>
</evidence>
<dbReference type="InterPro" id="IPR026033">
    <property type="entry name" value="Azg-like_bact_archaea"/>
</dbReference>
<evidence type="ECO:0000256" key="8">
    <source>
        <dbReference type="PIRNR" id="PIRNR005353"/>
    </source>
</evidence>
<dbReference type="GO" id="GO:0005345">
    <property type="term" value="F:purine nucleobase transmembrane transporter activity"/>
    <property type="evidence" value="ECO:0007669"/>
    <property type="project" value="TreeGrafter"/>
</dbReference>
<feature type="transmembrane region" description="Helical" evidence="9">
    <location>
        <begin position="261"/>
        <end position="287"/>
    </location>
</feature>
<evidence type="ECO:0000313" key="10">
    <source>
        <dbReference type="EMBL" id="MBB6679032.1"/>
    </source>
</evidence>
<evidence type="ECO:0000256" key="4">
    <source>
        <dbReference type="ARBA" id="ARBA00022475"/>
    </source>
</evidence>
<feature type="transmembrane region" description="Helical" evidence="9">
    <location>
        <begin position="192"/>
        <end position="209"/>
    </location>
</feature>
<reference evidence="10 11" key="1">
    <citation type="submission" date="2020-08" db="EMBL/GenBank/DDBJ databases">
        <title>Cohnella phylogeny.</title>
        <authorList>
            <person name="Dunlap C."/>
        </authorList>
    </citation>
    <scope>NUCLEOTIDE SEQUENCE [LARGE SCALE GENOMIC DNA]</scope>
    <source>
        <strain evidence="10 11">DSM 103658</strain>
    </source>
</reference>
<feature type="transmembrane region" description="Helical" evidence="9">
    <location>
        <begin position="214"/>
        <end position="231"/>
    </location>
</feature>
<feature type="transmembrane region" description="Helical" evidence="9">
    <location>
        <begin position="351"/>
        <end position="383"/>
    </location>
</feature>
<comment type="similarity">
    <text evidence="2 8">Belongs to the nucleobase:cation symporter-2 (NCS2) (TC 2.A.40) family. Azg-like subfamily.</text>
</comment>
<dbReference type="GO" id="GO:0005886">
    <property type="term" value="C:plasma membrane"/>
    <property type="evidence" value="ECO:0007669"/>
    <property type="project" value="UniProtKB-SubCell"/>
</dbReference>
<keyword evidence="4 8" id="KW-1003">Cell membrane</keyword>
<protein>
    <submittedName>
        <fullName evidence="10">NCS2 family permease</fullName>
    </submittedName>
</protein>
<gene>
    <name evidence="10" type="ORF">H4Q31_17215</name>
</gene>
<dbReference type="AlphaFoldDB" id="A0A841TDC3"/>
<keyword evidence="6 8" id="KW-1133">Transmembrane helix</keyword>
<proteinExistence type="inferred from homology"/>
<dbReference type="Proteomes" id="UP000574133">
    <property type="component" value="Unassembled WGS sequence"/>
</dbReference>
<dbReference type="Pfam" id="PF00860">
    <property type="entry name" value="Xan_ur_permease"/>
    <property type="match status" value="1"/>
</dbReference>
<dbReference type="PANTHER" id="PTHR43337">
    <property type="entry name" value="XANTHINE/URACIL PERMEASE C887.17-RELATED"/>
    <property type="match status" value="1"/>
</dbReference>
<feature type="transmembrane region" description="Helical" evidence="9">
    <location>
        <begin position="100"/>
        <end position="122"/>
    </location>
</feature>
<dbReference type="PANTHER" id="PTHR43337:SF1">
    <property type="entry name" value="XANTHINE_URACIL PERMEASE C887.17-RELATED"/>
    <property type="match status" value="1"/>
</dbReference>
<feature type="transmembrane region" description="Helical" evidence="9">
    <location>
        <begin position="395"/>
        <end position="412"/>
    </location>
</feature>
<keyword evidence="11" id="KW-1185">Reference proteome</keyword>
<feature type="transmembrane region" description="Helical" evidence="9">
    <location>
        <begin position="418"/>
        <end position="435"/>
    </location>
</feature>
<evidence type="ECO:0000256" key="1">
    <source>
        <dbReference type="ARBA" id="ARBA00004651"/>
    </source>
</evidence>
<dbReference type="PIRSF" id="PIRSF005353">
    <property type="entry name" value="PbuG"/>
    <property type="match status" value="1"/>
</dbReference>
<feature type="transmembrane region" description="Helical" evidence="9">
    <location>
        <begin position="74"/>
        <end position="94"/>
    </location>
</feature>
<feature type="transmembrane region" description="Helical" evidence="9">
    <location>
        <begin position="308"/>
        <end position="331"/>
    </location>
</feature>
<keyword evidence="7 8" id="KW-0472">Membrane</keyword>
<comment type="caution">
    <text evidence="10">The sequence shown here is derived from an EMBL/GenBank/DDBJ whole genome shotgun (WGS) entry which is preliminary data.</text>
</comment>
<evidence type="ECO:0000256" key="5">
    <source>
        <dbReference type="ARBA" id="ARBA00022692"/>
    </source>
</evidence>
<name>A0A841TDC3_9BACL</name>
<evidence type="ECO:0000256" key="2">
    <source>
        <dbReference type="ARBA" id="ARBA00005697"/>
    </source>
</evidence>
<evidence type="ECO:0000256" key="3">
    <source>
        <dbReference type="ARBA" id="ARBA00022448"/>
    </source>
</evidence>
<evidence type="ECO:0000256" key="7">
    <source>
        <dbReference type="ARBA" id="ARBA00023136"/>
    </source>
</evidence>
<comment type="subcellular location">
    <subcellularLocation>
        <location evidence="1 8">Cell membrane</location>
        <topology evidence="1 8">Multi-pass membrane protein</topology>
    </subcellularLocation>
</comment>
<evidence type="ECO:0000256" key="6">
    <source>
        <dbReference type="ARBA" id="ARBA00022989"/>
    </source>
</evidence>
<sequence>MDKFFKLKEKGTNIRTEIMAGLTTFFTMAYILAVNPTVLSPSGLDAYGIFLATALAAGIFTLAMGLFVNFPVALAPGMGLNAYFATVVVASAATDHQISASMGLAAVFISGIIFLILTVTKVRQMLIVAVPDSLKHAITVGIGLFITLLGLKNSGVLTISLDAFGRDFAQGSYTNLGGSETVMHMGDLADPAVWLTIVGLLIIAALMVLRVRGAILIGIVLTTLIGAIPGVDVTDFGSLANQKWVPDFRELNFWDFDFKDLLTTGLLSAIATFTFVELFDTFGTLVGTANRAGLLKNKDEGHKRIGKAMIVDSLAVSGGAMLGTSTMTAFVESSAGIAEGGRTGLTSSTTGVLFLLSLFIAPIALLVPTPATSAALIIVGVLMVQSIKEIDFSDLVIGIPAFLTIAMMPFTYNIANGISFGIVSYVVLAALSSWIGKKKYSVHWLMWILFVLVIARYIFIGSEG</sequence>
<feature type="transmembrane region" description="Helical" evidence="9">
    <location>
        <begin position="442"/>
        <end position="460"/>
    </location>
</feature>
<keyword evidence="3 8" id="KW-0813">Transport</keyword>
<dbReference type="InterPro" id="IPR045018">
    <property type="entry name" value="Azg-like"/>
</dbReference>
<dbReference type="RefSeq" id="WP_185180288.1">
    <property type="nucleotide sequence ID" value="NZ_CBCSEP010000002.1"/>
</dbReference>